<dbReference type="EMBL" id="KI914049">
    <property type="protein sequence ID" value="ETV90328.1"/>
    <property type="molecule type" value="Genomic_DNA"/>
</dbReference>
<dbReference type="VEuPathDB" id="FungiDB:H310_14871"/>
<organism evidence="1">
    <name type="scientific">Aphanomyces invadans</name>
    <dbReference type="NCBI Taxonomy" id="157072"/>
    <lineage>
        <taxon>Eukaryota</taxon>
        <taxon>Sar</taxon>
        <taxon>Stramenopiles</taxon>
        <taxon>Oomycota</taxon>
        <taxon>Saprolegniomycetes</taxon>
        <taxon>Saprolegniales</taxon>
        <taxon>Verrucalvaceae</taxon>
        <taxon>Aphanomyces</taxon>
    </lineage>
</organism>
<protein>
    <submittedName>
        <fullName evidence="1">Uncharacterized protein</fullName>
    </submittedName>
</protein>
<name>A0A024T8I1_9STRA</name>
<sequence length="207" mass="21900">MTDASKCEAFSYCSSFCRCSTCAFNSCAYWAFSAVVDPNGTNLRNESISGSLSSPWISFTTARFNESNSDSSEGLVASFKPLVSSACMIWVEYLSCCSSCFISSICFSVFCTSVSAVESGIAVAVDASKAMEAVDGASRESSHAASASARCSNVNAFFFNVRWVAASSSFRPISVKIPPASAYSFTAAAKSRPRSFAIADLVISIAR</sequence>
<proteinExistence type="predicted"/>
<dbReference type="GeneID" id="20091921"/>
<gene>
    <name evidence="1" type="ORF">H310_14871</name>
</gene>
<dbReference type="AlphaFoldDB" id="A0A024T8I1"/>
<evidence type="ECO:0000313" key="1">
    <source>
        <dbReference type="EMBL" id="ETV90328.1"/>
    </source>
</evidence>
<reference evidence="1" key="1">
    <citation type="submission" date="2013-12" db="EMBL/GenBank/DDBJ databases">
        <title>The Genome Sequence of Aphanomyces invadans NJM9701.</title>
        <authorList>
            <consortium name="The Broad Institute Genomics Platform"/>
            <person name="Russ C."/>
            <person name="Tyler B."/>
            <person name="van West P."/>
            <person name="Dieguez-Uribeondo J."/>
            <person name="Young S.K."/>
            <person name="Zeng Q."/>
            <person name="Gargeya S."/>
            <person name="Fitzgerald M."/>
            <person name="Abouelleil A."/>
            <person name="Alvarado L."/>
            <person name="Chapman S.B."/>
            <person name="Gainer-Dewar J."/>
            <person name="Goldberg J."/>
            <person name="Griggs A."/>
            <person name="Gujja S."/>
            <person name="Hansen M."/>
            <person name="Howarth C."/>
            <person name="Imamovic A."/>
            <person name="Ireland A."/>
            <person name="Larimer J."/>
            <person name="McCowan C."/>
            <person name="Murphy C."/>
            <person name="Pearson M."/>
            <person name="Poon T.W."/>
            <person name="Priest M."/>
            <person name="Roberts A."/>
            <person name="Saif S."/>
            <person name="Shea T."/>
            <person name="Sykes S."/>
            <person name="Wortman J."/>
            <person name="Nusbaum C."/>
            <person name="Birren B."/>
        </authorList>
    </citation>
    <scope>NUCLEOTIDE SEQUENCE [LARGE SCALE GENOMIC DNA]</scope>
    <source>
        <strain evidence="1">NJM9701</strain>
    </source>
</reference>
<dbReference type="RefSeq" id="XP_008881055.1">
    <property type="nucleotide sequence ID" value="XM_008882833.1"/>
</dbReference>
<accession>A0A024T8I1</accession>